<keyword evidence="7" id="KW-1185">Reference proteome</keyword>
<sequence length="414" mass="45935">MHTPNLSPDTAPPVYTSSRWQAAQNARCAGPSDLAIRLVETRVRTLGLLHDYAKALGEGLQVPLDSGLNPPLWEAGHIAWFQEWWVARNVELLKGVHCNPLHARKPAVLDHADALFNSSLVAHDTRWALAVGDLSAIQGYLFDTLQLTLQELARVEALIRAQGLSPAEQDSVLYFFRLVLFHEQMHNEAAVYMARQLDIPLQPSHAHPSPWVFSDPVAGPLSIPAGQWMLGWQGDGFAFDNELPSYSISLPAFEVDSHPVSWDQYLAFVEATGHALPARFQWQGGQLLEQRGGQAHPVSLSAAAVHLGQADALAYCAWAGRQLPTEAQWEYAVHIEPGLAWGEVWEWTVSSFVPFPGFVPHPYADYSAPWFGTRTVLKGACMATSLTMRHPKYRNYFTPNRTDIFAGFRTCATV</sequence>
<comment type="pathway">
    <text evidence="3">Amino-acid biosynthesis; ergothioneine biosynthesis.</text>
</comment>
<keyword evidence="2" id="KW-0408">Iron</keyword>
<organism evidence="6 7">
    <name type="scientific">Limnobacter humi</name>
    <dbReference type="NCBI Taxonomy" id="1778671"/>
    <lineage>
        <taxon>Bacteria</taxon>
        <taxon>Pseudomonadati</taxon>
        <taxon>Pseudomonadota</taxon>
        <taxon>Betaproteobacteria</taxon>
        <taxon>Burkholderiales</taxon>
        <taxon>Burkholderiaceae</taxon>
        <taxon>Limnobacter</taxon>
    </lineage>
</organism>
<dbReference type="PANTHER" id="PTHR23150:SF19">
    <property type="entry name" value="FORMYLGLYCINE-GENERATING ENZYME"/>
    <property type="match status" value="1"/>
</dbReference>
<evidence type="ECO:0000259" key="4">
    <source>
        <dbReference type="Pfam" id="PF03781"/>
    </source>
</evidence>
<protein>
    <submittedName>
        <fullName evidence="6">SUMF1/EgtB/PvdO family nonheme iron enzyme</fullName>
    </submittedName>
</protein>
<dbReference type="NCBIfam" id="TIGR04373">
    <property type="entry name" value="egtB_X_signatur"/>
    <property type="match status" value="1"/>
</dbReference>
<evidence type="ECO:0000313" key="7">
    <source>
        <dbReference type="Proteomes" id="UP001204142"/>
    </source>
</evidence>
<dbReference type="Proteomes" id="UP001204142">
    <property type="component" value="Unassembled WGS sequence"/>
</dbReference>
<dbReference type="InterPro" id="IPR005532">
    <property type="entry name" value="SUMF_dom"/>
</dbReference>
<evidence type="ECO:0000256" key="2">
    <source>
        <dbReference type="ARBA" id="ARBA00023004"/>
    </source>
</evidence>
<dbReference type="PANTHER" id="PTHR23150">
    <property type="entry name" value="SULFATASE MODIFYING FACTOR 1, 2"/>
    <property type="match status" value="1"/>
</dbReference>
<dbReference type="NCBIfam" id="NF041186">
    <property type="entry name" value="SenA"/>
    <property type="match status" value="1"/>
</dbReference>
<evidence type="ECO:0000256" key="3">
    <source>
        <dbReference type="ARBA" id="ARBA00037882"/>
    </source>
</evidence>
<comment type="caution">
    <text evidence="6">The sequence shown here is derived from an EMBL/GenBank/DDBJ whole genome shotgun (WGS) entry which is preliminary data.</text>
</comment>
<reference evidence="6 7" key="1">
    <citation type="submission" date="2022-07" db="EMBL/GenBank/DDBJ databases">
        <authorList>
            <person name="Xamxidin M."/>
            <person name="Wu M."/>
        </authorList>
    </citation>
    <scope>NUCLEOTIDE SEQUENCE [LARGE SCALE GENOMIC DNA]</scope>
    <source>
        <strain evidence="6 7">NBRC 111650</strain>
    </source>
</reference>
<gene>
    <name evidence="6" type="ORF">NQT62_01250</name>
</gene>
<dbReference type="Pfam" id="PF12867">
    <property type="entry name" value="DinB_2"/>
    <property type="match status" value="1"/>
</dbReference>
<name>A0ABT1WC24_9BURK</name>
<evidence type="ECO:0000259" key="5">
    <source>
        <dbReference type="Pfam" id="PF12867"/>
    </source>
</evidence>
<dbReference type="InterPro" id="IPR030809">
    <property type="entry name" value="EgtB_signatur"/>
</dbReference>
<dbReference type="InterPro" id="IPR016187">
    <property type="entry name" value="CTDL_fold"/>
</dbReference>
<dbReference type="EMBL" id="JANIGO010000001">
    <property type="protein sequence ID" value="MCQ8895061.1"/>
    <property type="molecule type" value="Genomic_DNA"/>
</dbReference>
<accession>A0ABT1WC24</accession>
<dbReference type="InterPro" id="IPR051043">
    <property type="entry name" value="Sulfatase_Mod_Factor_Kinase"/>
</dbReference>
<proteinExistence type="predicted"/>
<dbReference type="Gene3D" id="3.90.1580.10">
    <property type="entry name" value="paralog of FGE (formylglycine-generating enzyme)"/>
    <property type="match status" value="2"/>
</dbReference>
<dbReference type="InterPro" id="IPR024775">
    <property type="entry name" value="DinB-like"/>
</dbReference>
<dbReference type="RefSeq" id="WP_256762723.1">
    <property type="nucleotide sequence ID" value="NZ_JANIGO010000001.1"/>
</dbReference>
<dbReference type="SUPFAM" id="SSF56436">
    <property type="entry name" value="C-type lectin-like"/>
    <property type="match status" value="1"/>
</dbReference>
<feature type="domain" description="DinB-like" evidence="5">
    <location>
        <begin position="38"/>
        <end position="188"/>
    </location>
</feature>
<feature type="domain" description="Sulfatase-modifying factor enzyme-like" evidence="4">
    <location>
        <begin position="221"/>
        <end position="333"/>
    </location>
</feature>
<dbReference type="InterPro" id="IPR042095">
    <property type="entry name" value="SUMF_sf"/>
</dbReference>
<evidence type="ECO:0000256" key="1">
    <source>
        <dbReference type="ARBA" id="ARBA00023002"/>
    </source>
</evidence>
<keyword evidence="1" id="KW-0560">Oxidoreductase</keyword>
<dbReference type="Pfam" id="PF03781">
    <property type="entry name" value="FGE-sulfatase"/>
    <property type="match status" value="1"/>
</dbReference>
<evidence type="ECO:0000313" key="6">
    <source>
        <dbReference type="EMBL" id="MCQ8895061.1"/>
    </source>
</evidence>